<evidence type="ECO:0000259" key="6">
    <source>
        <dbReference type="PROSITE" id="PS50089"/>
    </source>
</evidence>
<dbReference type="InterPro" id="IPR006574">
    <property type="entry name" value="PRY"/>
</dbReference>
<dbReference type="PaxDb" id="30732-ENSOMEP00000006712"/>
<dbReference type="RefSeq" id="XP_024118642.1">
    <property type="nucleotide sequence ID" value="XM_024262874.2"/>
</dbReference>
<evidence type="ECO:0000259" key="8">
    <source>
        <dbReference type="PROSITE" id="PS50188"/>
    </source>
</evidence>
<sequence>MSLLQEEDLSCTICQDIFRDPVVLACSHSYCRACLQNWWSGKTILECPMCKSRSSSELTSNLVLKKVCEAIIERQRNRESVCQVHNEKLKLFCLDHQEPVCVVCLLSDAHTGHNVRPVEEVASQHKNQLEGLLKPLKEKLKNLEEVKENLCQTAEHIRFQAQQTEKFLREQFEKLQTFIRKEEETRIKALREEEKKKNQAMKEKIETLSKDIAALSDTVREAEGALRGGEVRFLQSFKSALKRLQHSPPQEEPQPASGALIDQAKYQENLTFKVWKKLKSMVRFSPVTLDPNSANAELSLSRDLTAVNLGKRQNLPDNPERFSCFRIVLGSKGFSSGAYSWDVEVKENTEWFVGVASESVHRKGKHPSRLWRIGCTNGEYTARSLSDPSTVLPNTWKLNLIRVHLDWDRGKLVFFDLEANAHIHTFSHRFTEKLFPYFNTVSEQPLRIVPETPFSLQG</sequence>
<dbReference type="OMA" id="ENTEWFV"/>
<dbReference type="Gene3D" id="2.60.120.920">
    <property type="match status" value="1"/>
</dbReference>
<keyword evidence="10" id="KW-1185">Reference proteome</keyword>
<dbReference type="PRINTS" id="PR01407">
    <property type="entry name" value="BUTYPHLNCDUF"/>
</dbReference>
<reference evidence="9" key="1">
    <citation type="submission" date="2025-08" db="UniProtKB">
        <authorList>
            <consortium name="Ensembl"/>
        </authorList>
    </citation>
    <scope>IDENTIFICATION</scope>
</reference>
<dbReference type="SMART" id="SM00589">
    <property type="entry name" value="PRY"/>
    <property type="match status" value="1"/>
</dbReference>
<evidence type="ECO:0000256" key="3">
    <source>
        <dbReference type="ARBA" id="ARBA00022833"/>
    </source>
</evidence>
<dbReference type="SMART" id="SM00336">
    <property type="entry name" value="BBOX"/>
    <property type="match status" value="1"/>
</dbReference>
<dbReference type="Gene3D" id="3.30.160.60">
    <property type="entry name" value="Classic Zinc Finger"/>
    <property type="match status" value="1"/>
</dbReference>
<dbReference type="PANTHER" id="PTHR24103">
    <property type="entry name" value="E3 UBIQUITIN-PROTEIN LIGASE TRIM"/>
    <property type="match status" value="1"/>
</dbReference>
<evidence type="ECO:0000256" key="2">
    <source>
        <dbReference type="ARBA" id="ARBA00022771"/>
    </source>
</evidence>
<dbReference type="SUPFAM" id="SSF57850">
    <property type="entry name" value="RING/U-box"/>
    <property type="match status" value="1"/>
</dbReference>
<dbReference type="PROSITE" id="PS50119">
    <property type="entry name" value="ZF_BBOX"/>
    <property type="match status" value="1"/>
</dbReference>
<dbReference type="GeneTree" id="ENSGT00970000193381"/>
<keyword evidence="2 4" id="KW-0863">Zinc-finger</keyword>
<evidence type="ECO:0000256" key="5">
    <source>
        <dbReference type="SAM" id="Coils"/>
    </source>
</evidence>
<dbReference type="InterPro" id="IPR027370">
    <property type="entry name" value="Znf-RING_euk"/>
</dbReference>
<dbReference type="PROSITE" id="PS50089">
    <property type="entry name" value="ZF_RING_2"/>
    <property type="match status" value="1"/>
</dbReference>
<dbReference type="Pfam" id="PF13765">
    <property type="entry name" value="PRY"/>
    <property type="match status" value="1"/>
</dbReference>
<dbReference type="SUPFAM" id="SSF49899">
    <property type="entry name" value="Concanavalin A-like lectins/glucanases"/>
    <property type="match status" value="1"/>
</dbReference>
<dbReference type="Pfam" id="PF00622">
    <property type="entry name" value="SPRY"/>
    <property type="match status" value="1"/>
</dbReference>
<dbReference type="InterPro" id="IPR050143">
    <property type="entry name" value="TRIM/RBCC"/>
</dbReference>
<dbReference type="InterPro" id="IPR001841">
    <property type="entry name" value="Znf_RING"/>
</dbReference>
<proteinExistence type="predicted"/>
<keyword evidence="1" id="KW-0479">Metal-binding</keyword>
<evidence type="ECO:0000313" key="10">
    <source>
        <dbReference type="Proteomes" id="UP000261560"/>
    </source>
</evidence>
<dbReference type="InterPro" id="IPR003877">
    <property type="entry name" value="SPRY_dom"/>
</dbReference>
<keyword evidence="3" id="KW-0862">Zinc</keyword>
<dbReference type="InterPro" id="IPR001870">
    <property type="entry name" value="B30.2/SPRY"/>
</dbReference>
<dbReference type="SUPFAM" id="SSF57845">
    <property type="entry name" value="B-box zinc-binding domain"/>
    <property type="match status" value="1"/>
</dbReference>
<evidence type="ECO:0000313" key="9">
    <source>
        <dbReference type="Ensembl" id="ENSOMEP00000006712.1"/>
    </source>
</evidence>
<dbReference type="Pfam" id="PF00643">
    <property type="entry name" value="zf-B_box"/>
    <property type="match status" value="1"/>
</dbReference>
<evidence type="ECO:0000256" key="4">
    <source>
        <dbReference type="PROSITE-ProRule" id="PRU00024"/>
    </source>
</evidence>
<dbReference type="PROSITE" id="PS50188">
    <property type="entry name" value="B302_SPRY"/>
    <property type="match status" value="1"/>
</dbReference>
<dbReference type="SMART" id="SM00184">
    <property type="entry name" value="RING"/>
    <property type="match status" value="1"/>
</dbReference>
<feature type="domain" description="RING-type" evidence="6">
    <location>
        <begin position="11"/>
        <end position="51"/>
    </location>
</feature>
<evidence type="ECO:0000256" key="1">
    <source>
        <dbReference type="ARBA" id="ARBA00022723"/>
    </source>
</evidence>
<reference evidence="9" key="2">
    <citation type="submission" date="2025-09" db="UniProtKB">
        <authorList>
            <consortium name="Ensembl"/>
        </authorList>
    </citation>
    <scope>IDENTIFICATION</scope>
</reference>
<dbReference type="InterPro" id="IPR000315">
    <property type="entry name" value="Znf_B-box"/>
</dbReference>
<dbReference type="KEGG" id="oml:112139991"/>
<dbReference type="InterPro" id="IPR013320">
    <property type="entry name" value="ConA-like_dom_sf"/>
</dbReference>
<dbReference type="InterPro" id="IPR017907">
    <property type="entry name" value="Znf_RING_CS"/>
</dbReference>
<dbReference type="InterPro" id="IPR003879">
    <property type="entry name" value="Butyrophylin_SPRY"/>
</dbReference>
<keyword evidence="5" id="KW-0175">Coiled coil</keyword>
<dbReference type="CDD" id="cd12893">
    <property type="entry name" value="SPRY_PRY_TRIM35"/>
    <property type="match status" value="1"/>
</dbReference>
<dbReference type="InterPro" id="IPR043136">
    <property type="entry name" value="B30.2/SPRY_sf"/>
</dbReference>
<dbReference type="InterPro" id="IPR013083">
    <property type="entry name" value="Znf_RING/FYVE/PHD"/>
</dbReference>
<dbReference type="Proteomes" id="UP000261560">
    <property type="component" value="Unplaced"/>
</dbReference>
<feature type="domain" description="B box-type" evidence="7">
    <location>
        <begin position="77"/>
        <end position="118"/>
    </location>
</feature>
<organism evidence="9 10">
    <name type="scientific">Oryzias melastigma</name>
    <name type="common">Marine medaka</name>
    <dbReference type="NCBI Taxonomy" id="30732"/>
    <lineage>
        <taxon>Eukaryota</taxon>
        <taxon>Metazoa</taxon>
        <taxon>Chordata</taxon>
        <taxon>Craniata</taxon>
        <taxon>Vertebrata</taxon>
        <taxon>Euteleostomi</taxon>
        <taxon>Actinopterygii</taxon>
        <taxon>Neopterygii</taxon>
        <taxon>Teleostei</taxon>
        <taxon>Neoteleostei</taxon>
        <taxon>Acanthomorphata</taxon>
        <taxon>Ovalentaria</taxon>
        <taxon>Atherinomorphae</taxon>
        <taxon>Beloniformes</taxon>
        <taxon>Adrianichthyidae</taxon>
        <taxon>Oryziinae</taxon>
        <taxon>Oryzias</taxon>
    </lineage>
</organism>
<dbReference type="OrthoDB" id="6105938at2759"/>
<feature type="domain" description="B30.2/SPRY" evidence="8">
    <location>
        <begin position="267"/>
        <end position="455"/>
    </location>
</feature>
<evidence type="ECO:0000259" key="7">
    <source>
        <dbReference type="PROSITE" id="PS50119"/>
    </source>
</evidence>
<dbReference type="Ensembl" id="ENSOMET00000005353.1">
    <property type="protein sequence ID" value="ENSOMEP00000006712.1"/>
    <property type="gene ID" value="ENSOMEG00000007753.1"/>
</dbReference>
<feature type="coiled-coil region" evidence="5">
    <location>
        <begin position="126"/>
        <end position="153"/>
    </location>
</feature>
<protein>
    <submittedName>
        <fullName evidence="9">Zinc-binding protein A33-like</fullName>
    </submittedName>
</protein>
<dbReference type="Gene3D" id="3.30.40.10">
    <property type="entry name" value="Zinc/RING finger domain, C3HC4 (zinc finger)"/>
    <property type="match status" value="1"/>
</dbReference>
<dbReference type="GO" id="GO:0008270">
    <property type="term" value="F:zinc ion binding"/>
    <property type="evidence" value="ECO:0007669"/>
    <property type="project" value="UniProtKB-KW"/>
</dbReference>
<feature type="coiled-coil region" evidence="5">
    <location>
        <begin position="179"/>
        <end position="225"/>
    </location>
</feature>
<dbReference type="STRING" id="30732.ENSOMEP00000006712"/>
<dbReference type="Pfam" id="PF13445">
    <property type="entry name" value="zf-RING_UBOX"/>
    <property type="match status" value="1"/>
</dbReference>
<dbReference type="PROSITE" id="PS00518">
    <property type="entry name" value="ZF_RING_1"/>
    <property type="match status" value="1"/>
</dbReference>
<accession>A0A3B3BNI6</accession>
<dbReference type="GeneID" id="112139991"/>
<dbReference type="AlphaFoldDB" id="A0A3B3BNI6"/>
<name>A0A3B3BNI6_ORYME</name>